<dbReference type="OrthoDB" id="254093at2"/>
<dbReference type="KEGG" id="llh:I41_34120"/>
<dbReference type="EMBL" id="CP036339">
    <property type="protein sequence ID" value="QDT74217.1"/>
    <property type="molecule type" value="Genomic_DNA"/>
</dbReference>
<reference evidence="1 2" key="1">
    <citation type="submission" date="2019-02" db="EMBL/GenBank/DDBJ databases">
        <title>Deep-cultivation of Planctomycetes and their phenomic and genomic characterization uncovers novel biology.</title>
        <authorList>
            <person name="Wiegand S."/>
            <person name="Jogler M."/>
            <person name="Boedeker C."/>
            <person name="Pinto D."/>
            <person name="Vollmers J."/>
            <person name="Rivas-Marin E."/>
            <person name="Kohn T."/>
            <person name="Peeters S.H."/>
            <person name="Heuer A."/>
            <person name="Rast P."/>
            <person name="Oberbeckmann S."/>
            <person name="Bunk B."/>
            <person name="Jeske O."/>
            <person name="Meyerdierks A."/>
            <person name="Storesund J.E."/>
            <person name="Kallscheuer N."/>
            <person name="Luecker S."/>
            <person name="Lage O.M."/>
            <person name="Pohl T."/>
            <person name="Merkel B.J."/>
            <person name="Hornburger P."/>
            <person name="Mueller R.-W."/>
            <person name="Bruemmer F."/>
            <person name="Labrenz M."/>
            <person name="Spormann A.M."/>
            <person name="Op den Camp H."/>
            <person name="Overmann J."/>
            <person name="Amann R."/>
            <person name="Jetten M.S.M."/>
            <person name="Mascher T."/>
            <person name="Medema M.H."/>
            <person name="Devos D.P."/>
            <person name="Kaster A.-K."/>
            <person name="Ovreas L."/>
            <person name="Rohde M."/>
            <person name="Galperin M.Y."/>
            <person name="Jogler C."/>
        </authorList>
    </citation>
    <scope>NUCLEOTIDE SEQUENCE [LARGE SCALE GENOMIC DNA]</scope>
    <source>
        <strain evidence="1 2">I41</strain>
    </source>
</reference>
<evidence type="ECO:0000313" key="2">
    <source>
        <dbReference type="Proteomes" id="UP000317909"/>
    </source>
</evidence>
<dbReference type="AlphaFoldDB" id="A0A517U0Q7"/>
<gene>
    <name evidence="1" type="ORF">I41_34120</name>
</gene>
<proteinExistence type="predicted"/>
<keyword evidence="2" id="KW-1185">Reference proteome</keyword>
<name>A0A517U0Q7_9BACT</name>
<dbReference type="Proteomes" id="UP000317909">
    <property type="component" value="Chromosome"/>
</dbReference>
<dbReference type="RefSeq" id="WP_145433990.1">
    <property type="nucleotide sequence ID" value="NZ_CP036339.1"/>
</dbReference>
<organism evidence="1 2">
    <name type="scientific">Lacipirellula limnantheis</name>
    <dbReference type="NCBI Taxonomy" id="2528024"/>
    <lineage>
        <taxon>Bacteria</taxon>
        <taxon>Pseudomonadati</taxon>
        <taxon>Planctomycetota</taxon>
        <taxon>Planctomycetia</taxon>
        <taxon>Pirellulales</taxon>
        <taxon>Lacipirellulaceae</taxon>
        <taxon>Lacipirellula</taxon>
    </lineage>
</organism>
<evidence type="ECO:0000313" key="1">
    <source>
        <dbReference type="EMBL" id="QDT74217.1"/>
    </source>
</evidence>
<sequence>MPRTIERPIRELVRGRNVRPSIINSATAAPFTLEQELKAFGAWAGAPIWVPPKDANRALAETMLRATRPFASKGDRWAAVLRKHRNEFTQVREFDLFEASIRLPKGKFYVTVVEREDFDKITDPIPRCVQTRLDEFMSGPGTKPGVKVYYLKPLCVEIGDSLSFTTNEDLMAAIAEVHEDVFAAYRRLALYRRPWQAMIAAVNVGLAAPRAFMKHVVARRRKAIEAYHARLEFERRKLALEVARTHRKLRTDGCTFDETLALTTPIDRNDVIEQYCTEQELSQEAREQLIYLAGETLPWFVALSLAGSYASALATMLLWTPPVAVCDPAFVAEMPDARGVLLKIGHFDEVGGVTHVEI</sequence>
<accession>A0A517U0Q7</accession>
<protein>
    <submittedName>
        <fullName evidence="1">Uncharacterized protein</fullName>
    </submittedName>
</protein>